<evidence type="ECO:0000256" key="2">
    <source>
        <dbReference type="SAM" id="Phobius"/>
    </source>
</evidence>
<organism evidence="4 5">
    <name type="scientific">Exidia glandulosa HHB12029</name>
    <dbReference type="NCBI Taxonomy" id="1314781"/>
    <lineage>
        <taxon>Eukaryota</taxon>
        <taxon>Fungi</taxon>
        <taxon>Dikarya</taxon>
        <taxon>Basidiomycota</taxon>
        <taxon>Agaricomycotina</taxon>
        <taxon>Agaricomycetes</taxon>
        <taxon>Auriculariales</taxon>
        <taxon>Exidiaceae</taxon>
        <taxon>Exidia</taxon>
    </lineage>
</organism>
<proteinExistence type="predicted"/>
<keyword evidence="2" id="KW-0812">Transmembrane</keyword>
<name>A0A165KNC1_EXIGL</name>
<evidence type="ECO:0000256" key="1">
    <source>
        <dbReference type="SAM" id="MobiDB-lite"/>
    </source>
</evidence>
<feature type="transmembrane region" description="Helical" evidence="2">
    <location>
        <begin position="243"/>
        <end position="263"/>
    </location>
</feature>
<sequence length="350" mass="38036">MDNSTTAFPPQIQFIVDNPDKTFGTWLCGGIADFILTGAVISMTAEYWVKYGKTDGHLYKGLVWTSLACNILKTIQTAAILWHKLVVGFGDYYAAAASPWYSTIVPLTSGEKDNTVAVFFALRLYRMMGGLRLLLIPLVATLAMGLAGNIALTVQAYQLSSIESLAMFNKTCIVALVGVMSADIVISASSSYYLWTSKTGFKRTDSLIARLLHLTWITALLPMISALLNLVTYVKLSPSGDSTFIAFNLISPKLYSVAMLYTLNTRQSLLSNESSYALNSRTDRHGAGVNVTVQRDTVQFTDGRAPGSAPTAVKFASHNNFDTSSDSPRKNGFGDSDTLSDKHVLGDEEV</sequence>
<dbReference type="InterPro" id="IPR045339">
    <property type="entry name" value="DUF6534"/>
</dbReference>
<keyword evidence="2" id="KW-1133">Transmembrane helix</keyword>
<feature type="transmembrane region" description="Helical" evidence="2">
    <location>
        <begin position="23"/>
        <end position="49"/>
    </location>
</feature>
<reference evidence="4 5" key="1">
    <citation type="journal article" date="2016" name="Mol. Biol. Evol.">
        <title>Comparative Genomics of Early-Diverging Mushroom-Forming Fungi Provides Insights into the Origins of Lignocellulose Decay Capabilities.</title>
        <authorList>
            <person name="Nagy L.G."/>
            <person name="Riley R."/>
            <person name="Tritt A."/>
            <person name="Adam C."/>
            <person name="Daum C."/>
            <person name="Floudas D."/>
            <person name="Sun H."/>
            <person name="Yadav J.S."/>
            <person name="Pangilinan J."/>
            <person name="Larsson K.H."/>
            <person name="Matsuura K."/>
            <person name="Barry K."/>
            <person name="Labutti K."/>
            <person name="Kuo R."/>
            <person name="Ohm R.A."/>
            <person name="Bhattacharya S.S."/>
            <person name="Shirouzu T."/>
            <person name="Yoshinaga Y."/>
            <person name="Martin F.M."/>
            <person name="Grigoriev I.V."/>
            <person name="Hibbett D.S."/>
        </authorList>
    </citation>
    <scope>NUCLEOTIDE SEQUENCE [LARGE SCALE GENOMIC DNA]</scope>
    <source>
        <strain evidence="4 5">HHB12029</strain>
    </source>
</reference>
<feature type="transmembrane region" description="Helical" evidence="2">
    <location>
        <begin position="133"/>
        <end position="153"/>
    </location>
</feature>
<keyword evidence="5" id="KW-1185">Reference proteome</keyword>
<keyword evidence="2" id="KW-0472">Membrane</keyword>
<dbReference type="EMBL" id="KV425940">
    <property type="protein sequence ID" value="KZV96610.1"/>
    <property type="molecule type" value="Genomic_DNA"/>
</dbReference>
<evidence type="ECO:0000313" key="5">
    <source>
        <dbReference type="Proteomes" id="UP000077266"/>
    </source>
</evidence>
<protein>
    <recommendedName>
        <fullName evidence="3">DUF6534 domain-containing protein</fullName>
    </recommendedName>
</protein>
<dbReference type="InParanoid" id="A0A165KNC1"/>
<evidence type="ECO:0000259" key="3">
    <source>
        <dbReference type="Pfam" id="PF20152"/>
    </source>
</evidence>
<accession>A0A165KNC1</accession>
<dbReference type="Pfam" id="PF20152">
    <property type="entry name" value="DUF6534"/>
    <property type="match status" value="1"/>
</dbReference>
<dbReference type="AlphaFoldDB" id="A0A165KNC1"/>
<gene>
    <name evidence="4" type="ORF">EXIGLDRAFT_833456</name>
</gene>
<feature type="domain" description="DUF6534" evidence="3">
    <location>
        <begin position="181"/>
        <end position="268"/>
    </location>
</feature>
<feature type="transmembrane region" description="Helical" evidence="2">
    <location>
        <begin position="207"/>
        <end position="231"/>
    </location>
</feature>
<dbReference type="Proteomes" id="UP000077266">
    <property type="component" value="Unassembled WGS sequence"/>
</dbReference>
<dbReference type="PANTHER" id="PTHR40465:SF1">
    <property type="entry name" value="DUF6534 DOMAIN-CONTAINING PROTEIN"/>
    <property type="match status" value="1"/>
</dbReference>
<feature type="compositionally biased region" description="Basic and acidic residues" evidence="1">
    <location>
        <begin position="339"/>
        <end position="350"/>
    </location>
</feature>
<dbReference type="OrthoDB" id="2745105at2759"/>
<dbReference type="PANTHER" id="PTHR40465">
    <property type="entry name" value="CHROMOSOME 1, WHOLE GENOME SHOTGUN SEQUENCE"/>
    <property type="match status" value="1"/>
</dbReference>
<dbReference type="STRING" id="1314781.A0A165KNC1"/>
<feature type="transmembrane region" description="Helical" evidence="2">
    <location>
        <begin position="173"/>
        <end position="195"/>
    </location>
</feature>
<feature type="region of interest" description="Disordered" evidence="1">
    <location>
        <begin position="318"/>
        <end position="350"/>
    </location>
</feature>
<evidence type="ECO:0000313" key="4">
    <source>
        <dbReference type="EMBL" id="KZV96610.1"/>
    </source>
</evidence>